<dbReference type="AlphaFoldDB" id="A0A2K9PMK6"/>
<comment type="catalytic activity">
    <reaction evidence="1 6">
        <text>GTP + H2O = 7,8-dihydroneopterin 3'-triphosphate + formate + H(+)</text>
        <dbReference type="Rhea" id="RHEA:17473"/>
        <dbReference type="ChEBI" id="CHEBI:15377"/>
        <dbReference type="ChEBI" id="CHEBI:15378"/>
        <dbReference type="ChEBI" id="CHEBI:15740"/>
        <dbReference type="ChEBI" id="CHEBI:37565"/>
        <dbReference type="ChEBI" id="CHEBI:58462"/>
        <dbReference type="EC" id="3.5.4.16"/>
    </reaction>
</comment>
<keyword evidence="4 6" id="KW-0554">One-carbon metabolism</keyword>
<dbReference type="InterPro" id="IPR020602">
    <property type="entry name" value="GTP_CycHdrlase_I_dom"/>
</dbReference>
<evidence type="ECO:0000256" key="2">
    <source>
        <dbReference type="ARBA" id="ARBA00005080"/>
    </source>
</evidence>
<keyword evidence="6" id="KW-0479">Metal-binding</keyword>
<proteinExistence type="inferred from homology"/>
<dbReference type="GO" id="GO:0006730">
    <property type="term" value="P:one-carbon metabolic process"/>
    <property type="evidence" value="ECO:0007669"/>
    <property type="project" value="UniProtKB-UniRule"/>
</dbReference>
<evidence type="ECO:0000256" key="5">
    <source>
        <dbReference type="ARBA" id="ARBA00022801"/>
    </source>
</evidence>
<dbReference type="EMBL" id="CP025791">
    <property type="protein sequence ID" value="AUP77807.1"/>
    <property type="molecule type" value="Genomic_DNA"/>
</dbReference>
<evidence type="ECO:0000256" key="6">
    <source>
        <dbReference type="HAMAP-Rule" id="MF_00223"/>
    </source>
</evidence>
<dbReference type="GO" id="GO:0005525">
    <property type="term" value="F:GTP binding"/>
    <property type="evidence" value="ECO:0007669"/>
    <property type="project" value="UniProtKB-KW"/>
</dbReference>
<comment type="similarity">
    <text evidence="3 6">Belongs to the GTP cyclohydrolase I family.</text>
</comment>
<dbReference type="UniPathway" id="UPA00848">
    <property type="reaction ID" value="UER00151"/>
</dbReference>
<dbReference type="Proteomes" id="UP000235826">
    <property type="component" value="Chromosome"/>
</dbReference>
<dbReference type="InterPro" id="IPR018234">
    <property type="entry name" value="GTP_CycHdrlase_I_CS"/>
</dbReference>
<evidence type="ECO:0000256" key="1">
    <source>
        <dbReference type="ARBA" id="ARBA00001052"/>
    </source>
</evidence>
<evidence type="ECO:0000256" key="3">
    <source>
        <dbReference type="ARBA" id="ARBA00008085"/>
    </source>
</evidence>
<dbReference type="KEGG" id="fek:C1H87_03380"/>
<sequence>MPYKKFEEYNIQVTDDVKDRYKKIIEDLGEDTERDGLLKTPERAAKAMQFLTQGYHQDPVEILKSAMFKESYNEMVIVKDIELYSLCEHHILPFFGKVHIAYIPNGQIVGLSKLPRIVDVFARRLQVQERLTEQILDCINDTLRPQGAAVVVEASHMCMMMRGVQKQNSITTTSGFRGQFEKIETRNEFLKLIGK</sequence>
<evidence type="ECO:0000313" key="9">
    <source>
        <dbReference type="Proteomes" id="UP000235826"/>
    </source>
</evidence>
<evidence type="ECO:0000256" key="4">
    <source>
        <dbReference type="ARBA" id="ARBA00022563"/>
    </source>
</evidence>
<dbReference type="OrthoDB" id="9801207at2"/>
<dbReference type="PANTHER" id="PTHR11109">
    <property type="entry name" value="GTP CYCLOHYDROLASE I"/>
    <property type="match status" value="1"/>
</dbReference>
<dbReference type="GO" id="GO:0003934">
    <property type="term" value="F:GTP cyclohydrolase I activity"/>
    <property type="evidence" value="ECO:0007669"/>
    <property type="project" value="UniProtKB-UniRule"/>
</dbReference>
<evidence type="ECO:0000313" key="8">
    <source>
        <dbReference type="EMBL" id="AUP77807.1"/>
    </source>
</evidence>
<keyword evidence="6" id="KW-0342">GTP-binding</keyword>
<dbReference type="Gene3D" id="3.30.1130.10">
    <property type="match status" value="1"/>
</dbReference>
<dbReference type="GO" id="GO:0008270">
    <property type="term" value="F:zinc ion binding"/>
    <property type="evidence" value="ECO:0007669"/>
    <property type="project" value="UniProtKB-UniRule"/>
</dbReference>
<feature type="binding site" evidence="6">
    <location>
        <position position="90"/>
    </location>
    <ligand>
        <name>Zn(2+)</name>
        <dbReference type="ChEBI" id="CHEBI:29105"/>
    </ligand>
</feature>
<dbReference type="PANTHER" id="PTHR11109:SF7">
    <property type="entry name" value="GTP CYCLOHYDROLASE 1"/>
    <property type="match status" value="1"/>
</dbReference>
<dbReference type="GO" id="GO:0005737">
    <property type="term" value="C:cytoplasm"/>
    <property type="evidence" value="ECO:0007669"/>
    <property type="project" value="TreeGrafter"/>
</dbReference>
<accession>A0A2K9PMK6</accession>
<keyword evidence="5 6" id="KW-0378">Hydrolase</keyword>
<dbReference type="GO" id="GO:0006729">
    <property type="term" value="P:tetrahydrobiopterin biosynthetic process"/>
    <property type="evidence" value="ECO:0007669"/>
    <property type="project" value="TreeGrafter"/>
</dbReference>
<dbReference type="NCBIfam" id="NF006826">
    <property type="entry name" value="PRK09347.1-3"/>
    <property type="match status" value="1"/>
</dbReference>
<dbReference type="GO" id="GO:0046654">
    <property type="term" value="P:tetrahydrofolate biosynthetic process"/>
    <property type="evidence" value="ECO:0007669"/>
    <property type="project" value="UniProtKB-UniRule"/>
</dbReference>
<keyword evidence="6" id="KW-0862">Zinc</keyword>
<organism evidence="8 9">
    <name type="scientific">Flavivirga eckloniae</name>
    <dbReference type="NCBI Taxonomy" id="1803846"/>
    <lineage>
        <taxon>Bacteria</taxon>
        <taxon>Pseudomonadati</taxon>
        <taxon>Bacteroidota</taxon>
        <taxon>Flavobacteriia</taxon>
        <taxon>Flavobacteriales</taxon>
        <taxon>Flavobacteriaceae</taxon>
        <taxon>Flavivirga</taxon>
    </lineage>
</organism>
<comment type="pathway">
    <text evidence="2 6">Cofactor biosynthesis; 7,8-dihydroneopterin triphosphate biosynthesis; 7,8-dihydroneopterin triphosphate from GTP: step 1/1.</text>
</comment>
<reference evidence="8 9" key="1">
    <citation type="submission" date="2018-01" db="EMBL/GenBank/DDBJ databases">
        <title>Complete genome sequence of Flavivirga eckloniae ECD14 isolated from seaweed Ecklonia cava.</title>
        <authorList>
            <person name="Lee J.H."/>
            <person name="Baik K.S."/>
            <person name="Seong C.N."/>
        </authorList>
    </citation>
    <scope>NUCLEOTIDE SEQUENCE [LARGE SCALE GENOMIC DNA]</scope>
    <source>
        <strain evidence="8 9">ECD14</strain>
    </source>
</reference>
<keyword evidence="9" id="KW-1185">Reference proteome</keyword>
<feature type="binding site" evidence="6">
    <location>
        <position position="87"/>
    </location>
    <ligand>
        <name>Zn(2+)</name>
        <dbReference type="ChEBI" id="CHEBI:29105"/>
    </ligand>
</feature>
<dbReference type="SUPFAM" id="SSF55620">
    <property type="entry name" value="Tetrahydrobiopterin biosynthesis enzymes-like"/>
    <property type="match status" value="1"/>
</dbReference>
<dbReference type="InterPro" id="IPR043134">
    <property type="entry name" value="GTP-CH-I_N"/>
</dbReference>
<dbReference type="InterPro" id="IPR001474">
    <property type="entry name" value="GTP_CycHdrlase_I"/>
</dbReference>
<name>A0A2K9PMK6_9FLAO</name>
<feature type="binding site" evidence="6">
    <location>
        <position position="158"/>
    </location>
    <ligand>
        <name>Zn(2+)</name>
        <dbReference type="ChEBI" id="CHEBI:29105"/>
    </ligand>
</feature>
<comment type="subunit">
    <text evidence="6">Homopolymer.</text>
</comment>
<dbReference type="Pfam" id="PF01227">
    <property type="entry name" value="GTP_cyclohydroI"/>
    <property type="match status" value="1"/>
</dbReference>
<dbReference type="RefSeq" id="WP_102754466.1">
    <property type="nucleotide sequence ID" value="NZ_CP025791.1"/>
</dbReference>
<dbReference type="PROSITE" id="PS00859">
    <property type="entry name" value="GTP_CYCLOHYDROL_1_1"/>
    <property type="match status" value="1"/>
</dbReference>
<dbReference type="NCBIfam" id="TIGR00063">
    <property type="entry name" value="folE"/>
    <property type="match status" value="1"/>
</dbReference>
<dbReference type="PROSITE" id="PS00860">
    <property type="entry name" value="GTP_CYCLOHYDROL_1_2"/>
    <property type="match status" value="1"/>
</dbReference>
<gene>
    <name evidence="6 8" type="primary">folE</name>
    <name evidence="8" type="ORF">C1H87_03380</name>
</gene>
<dbReference type="Gene3D" id="1.10.286.10">
    <property type="match status" value="1"/>
</dbReference>
<evidence type="ECO:0000259" key="7">
    <source>
        <dbReference type="Pfam" id="PF01227"/>
    </source>
</evidence>
<dbReference type="HAMAP" id="MF_00223">
    <property type="entry name" value="FolE"/>
    <property type="match status" value="1"/>
</dbReference>
<protein>
    <recommendedName>
        <fullName evidence="6">GTP cyclohydrolase 1</fullName>
        <ecNumber evidence="6">3.5.4.16</ecNumber>
    </recommendedName>
    <alternativeName>
        <fullName evidence="6">GTP cyclohydrolase I</fullName>
        <shortName evidence="6">GTP-CH-I</shortName>
    </alternativeName>
</protein>
<feature type="domain" description="GTP cyclohydrolase I" evidence="7">
    <location>
        <begin position="19"/>
        <end position="193"/>
    </location>
</feature>
<dbReference type="InterPro" id="IPR043133">
    <property type="entry name" value="GTP-CH-I_C/QueF"/>
</dbReference>
<dbReference type="NCBIfam" id="NF006825">
    <property type="entry name" value="PRK09347.1-2"/>
    <property type="match status" value="1"/>
</dbReference>
<dbReference type="FunFam" id="3.30.1130.10:FF:000001">
    <property type="entry name" value="GTP cyclohydrolase 1"/>
    <property type="match status" value="1"/>
</dbReference>
<keyword evidence="6" id="KW-0547">Nucleotide-binding</keyword>
<dbReference type="EC" id="3.5.4.16" evidence="6"/>